<evidence type="ECO:0000256" key="1">
    <source>
        <dbReference type="SAM" id="MobiDB-lite"/>
    </source>
</evidence>
<feature type="compositionally biased region" description="Pro residues" evidence="1">
    <location>
        <begin position="18"/>
        <end position="31"/>
    </location>
</feature>
<keyword evidence="2" id="KW-0472">Membrane</keyword>
<feature type="compositionally biased region" description="Basic and acidic residues" evidence="1">
    <location>
        <begin position="1"/>
        <end position="12"/>
    </location>
</feature>
<evidence type="ECO:0000313" key="4">
    <source>
        <dbReference type="Proteomes" id="UP000466931"/>
    </source>
</evidence>
<dbReference type="AlphaFoldDB" id="A0A7I7XV73"/>
<keyword evidence="4" id="KW-1185">Reference proteome</keyword>
<keyword evidence="2" id="KW-0812">Transmembrane</keyword>
<feature type="transmembrane region" description="Helical" evidence="2">
    <location>
        <begin position="65"/>
        <end position="87"/>
    </location>
</feature>
<keyword evidence="2" id="KW-1133">Transmembrane helix</keyword>
<evidence type="ECO:0000256" key="2">
    <source>
        <dbReference type="SAM" id="Phobius"/>
    </source>
</evidence>
<dbReference type="Proteomes" id="UP000466931">
    <property type="component" value="Chromosome"/>
</dbReference>
<proteinExistence type="predicted"/>
<sequence length="195" mass="20482">MTHPPFDPDKTTVLRPTPQRPSPPLRPPPPLIQASNIPPVLVAPSAYHPVPQPPGQPKPTRRRGIWIAAGTAVALLAAGGSIGGVAWHRQSETEAQLAQIRQTVTEFAEASDSADTPTMASLMCAAEAAEFTDQSDYDPDAEPITPGARAAVDIGAISLAKDTATVDVTRPPTPAATFTLKREGDAWKLCNPSGD</sequence>
<protein>
    <submittedName>
        <fullName evidence="3">Uncharacterized protein</fullName>
    </submittedName>
</protein>
<organism evidence="3 4">
    <name type="scientific">Mycolicibacterium confluentis</name>
    <dbReference type="NCBI Taxonomy" id="28047"/>
    <lineage>
        <taxon>Bacteria</taxon>
        <taxon>Bacillati</taxon>
        <taxon>Actinomycetota</taxon>
        <taxon>Actinomycetes</taxon>
        <taxon>Mycobacteriales</taxon>
        <taxon>Mycobacteriaceae</taxon>
        <taxon>Mycolicibacterium</taxon>
    </lineage>
</organism>
<name>A0A7I7XV73_9MYCO</name>
<gene>
    <name evidence="3" type="ORF">MCNF_15580</name>
</gene>
<reference evidence="3" key="1">
    <citation type="journal article" date="2019" name="Emerg. Microbes Infect.">
        <title>Comprehensive subspecies identification of 175 nontuberculous mycobacteria species based on 7547 genomic profiles.</title>
        <authorList>
            <person name="Matsumoto Y."/>
            <person name="Kinjo T."/>
            <person name="Motooka D."/>
            <person name="Nabeya D."/>
            <person name="Jung N."/>
            <person name="Uechi K."/>
            <person name="Horii T."/>
            <person name="Iida T."/>
            <person name="Fujita J."/>
            <person name="Nakamura S."/>
        </authorList>
    </citation>
    <scope>NUCLEOTIDE SEQUENCE [LARGE SCALE GENOMIC DNA]</scope>
    <source>
        <strain evidence="3">JCM 13671</strain>
    </source>
</reference>
<evidence type="ECO:0000313" key="3">
    <source>
        <dbReference type="EMBL" id="BBZ32953.1"/>
    </source>
</evidence>
<reference evidence="3" key="2">
    <citation type="submission" date="2020-02" db="EMBL/GenBank/DDBJ databases">
        <authorList>
            <person name="Matsumoto Y."/>
            <person name="Motooka D."/>
            <person name="Nakamura S."/>
        </authorList>
    </citation>
    <scope>NUCLEOTIDE SEQUENCE</scope>
    <source>
        <strain evidence="3">JCM 13671</strain>
    </source>
</reference>
<dbReference type="OrthoDB" id="4641680at2"/>
<dbReference type="EMBL" id="AP022612">
    <property type="protein sequence ID" value="BBZ32953.1"/>
    <property type="molecule type" value="Genomic_DNA"/>
</dbReference>
<accession>A0A7I7XV73</accession>
<dbReference type="RefSeq" id="WP_085151328.1">
    <property type="nucleotide sequence ID" value="NZ_AP022612.1"/>
</dbReference>
<feature type="region of interest" description="Disordered" evidence="1">
    <location>
        <begin position="1"/>
        <end position="37"/>
    </location>
</feature>